<proteinExistence type="predicted"/>
<name>A0A392NF02_9FABA</name>
<feature type="chain" id="PRO_5017365136" evidence="1">
    <location>
        <begin position="18"/>
        <end position="52"/>
    </location>
</feature>
<organism evidence="2 3">
    <name type="scientific">Trifolium medium</name>
    <dbReference type="NCBI Taxonomy" id="97028"/>
    <lineage>
        <taxon>Eukaryota</taxon>
        <taxon>Viridiplantae</taxon>
        <taxon>Streptophyta</taxon>
        <taxon>Embryophyta</taxon>
        <taxon>Tracheophyta</taxon>
        <taxon>Spermatophyta</taxon>
        <taxon>Magnoliopsida</taxon>
        <taxon>eudicotyledons</taxon>
        <taxon>Gunneridae</taxon>
        <taxon>Pentapetalae</taxon>
        <taxon>rosids</taxon>
        <taxon>fabids</taxon>
        <taxon>Fabales</taxon>
        <taxon>Fabaceae</taxon>
        <taxon>Papilionoideae</taxon>
        <taxon>50 kb inversion clade</taxon>
        <taxon>NPAAA clade</taxon>
        <taxon>Hologalegina</taxon>
        <taxon>IRL clade</taxon>
        <taxon>Trifolieae</taxon>
        <taxon>Trifolium</taxon>
    </lineage>
</organism>
<sequence>MFLVSILLSLPLLLLDAGGSDDAEGGEEEEAEGSRQPTQIMTNWNGVMYKLA</sequence>
<dbReference type="EMBL" id="LXQA010035933">
    <property type="protein sequence ID" value="MCH97789.1"/>
    <property type="molecule type" value="Genomic_DNA"/>
</dbReference>
<comment type="caution">
    <text evidence="2">The sequence shown here is derived from an EMBL/GenBank/DDBJ whole genome shotgun (WGS) entry which is preliminary data.</text>
</comment>
<keyword evidence="3" id="KW-1185">Reference proteome</keyword>
<keyword evidence="1" id="KW-0732">Signal</keyword>
<dbReference type="Proteomes" id="UP000265520">
    <property type="component" value="Unassembled WGS sequence"/>
</dbReference>
<evidence type="ECO:0000313" key="3">
    <source>
        <dbReference type="Proteomes" id="UP000265520"/>
    </source>
</evidence>
<evidence type="ECO:0000313" key="2">
    <source>
        <dbReference type="EMBL" id="MCH97789.1"/>
    </source>
</evidence>
<reference evidence="2 3" key="1">
    <citation type="journal article" date="2018" name="Front. Plant Sci.">
        <title>Red Clover (Trifolium pratense) and Zigzag Clover (T. medium) - A Picture of Genomic Similarities and Differences.</title>
        <authorList>
            <person name="Dluhosova J."/>
            <person name="Istvanek J."/>
            <person name="Nedelnik J."/>
            <person name="Repkova J."/>
        </authorList>
    </citation>
    <scope>NUCLEOTIDE SEQUENCE [LARGE SCALE GENOMIC DNA]</scope>
    <source>
        <strain evidence="3">cv. 10/8</strain>
        <tissue evidence="2">Leaf</tissue>
    </source>
</reference>
<evidence type="ECO:0000256" key="1">
    <source>
        <dbReference type="SAM" id="SignalP"/>
    </source>
</evidence>
<protein>
    <submittedName>
        <fullName evidence="2">Uncharacterized protein</fullName>
    </submittedName>
</protein>
<dbReference type="AlphaFoldDB" id="A0A392NF02"/>
<accession>A0A392NF02</accession>
<feature type="signal peptide" evidence="1">
    <location>
        <begin position="1"/>
        <end position="17"/>
    </location>
</feature>
<gene>
    <name evidence="2" type="ORF">A2U01_0018785</name>
</gene>